<feature type="transmembrane region" description="Helical" evidence="13">
    <location>
        <begin position="124"/>
        <end position="145"/>
    </location>
</feature>
<keyword evidence="4 13" id="KW-1003">Cell membrane</keyword>
<dbReference type="PANTHER" id="PTHR30365">
    <property type="entry name" value="CYTOCHROME D UBIQUINOL OXIDASE"/>
    <property type="match status" value="1"/>
</dbReference>
<evidence type="ECO:0000256" key="12">
    <source>
        <dbReference type="ARBA" id="ARBA00023136"/>
    </source>
</evidence>
<reference evidence="14 15" key="1">
    <citation type="submission" date="2023-07" db="EMBL/GenBank/DDBJ databases">
        <authorList>
            <person name="Lian W.-H."/>
        </authorList>
    </citation>
    <scope>NUCLEOTIDE SEQUENCE [LARGE SCALE GENOMIC DNA]</scope>
    <source>
        <strain evidence="14 15">SYSU DXS3180</strain>
    </source>
</reference>
<dbReference type="InterPro" id="IPR002585">
    <property type="entry name" value="Cyt-d_ubiquinol_oxidase_su_1"/>
</dbReference>
<keyword evidence="5" id="KW-0997">Cell inner membrane</keyword>
<evidence type="ECO:0000256" key="3">
    <source>
        <dbReference type="ARBA" id="ARBA00022448"/>
    </source>
</evidence>
<name>A0ABV3ZNU9_9BACT</name>
<dbReference type="Pfam" id="PF01654">
    <property type="entry name" value="Cyt_bd_oxida_I"/>
    <property type="match status" value="1"/>
</dbReference>
<dbReference type="PIRSF" id="PIRSF006446">
    <property type="entry name" value="Cyt_quinol_oxidase_1"/>
    <property type="match status" value="1"/>
</dbReference>
<gene>
    <name evidence="14" type="ORF">QTN47_27545</name>
</gene>
<evidence type="ECO:0000313" key="14">
    <source>
        <dbReference type="EMBL" id="MEX6691295.1"/>
    </source>
</evidence>
<keyword evidence="10 13" id="KW-1133">Transmembrane helix</keyword>
<dbReference type="Proteomes" id="UP001560573">
    <property type="component" value="Unassembled WGS sequence"/>
</dbReference>
<evidence type="ECO:0000256" key="13">
    <source>
        <dbReference type="PIRNR" id="PIRNR006446"/>
    </source>
</evidence>
<dbReference type="RefSeq" id="WP_369332712.1">
    <property type="nucleotide sequence ID" value="NZ_JAULBC010000016.1"/>
</dbReference>
<comment type="subcellular location">
    <subcellularLocation>
        <location evidence="1">Cell inner membrane</location>
        <topology evidence="1">Multi-pass membrane protein</topology>
    </subcellularLocation>
</comment>
<comment type="caution">
    <text evidence="14">The sequence shown here is derived from an EMBL/GenBank/DDBJ whole genome shotgun (WGS) entry which is preliminary data.</text>
</comment>
<proteinExistence type="inferred from homology"/>
<protein>
    <submittedName>
        <fullName evidence="14">Cytochrome ubiquinol oxidase subunit I</fullName>
    </submittedName>
</protein>
<organism evidence="14 15">
    <name type="scientific">Danxiaibacter flavus</name>
    <dbReference type="NCBI Taxonomy" id="3049108"/>
    <lineage>
        <taxon>Bacteria</taxon>
        <taxon>Pseudomonadati</taxon>
        <taxon>Bacteroidota</taxon>
        <taxon>Chitinophagia</taxon>
        <taxon>Chitinophagales</taxon>
        <taxon>Chitinophagaceae</taxon>
        <taxon>Danxiaibacter</taxon>
    </lineage>
</organism>
<keyword evidence="8 13" id="KW-0479">Metal-binding</keyword>
<feature type="transmembrane region" description="Helical" evidence="13">
    <location>
        <begin position="325"/>
        <end position="344"/>
    </location>
</feature>
<evidence type="ECO:0000256" key="7">
    <source>
        <dbReference type="ARBA" id="ARBA00022692"/>
    </source>
</evidence>
<feature type="transmembrane region" description="Helical" evidence="13">
    <location>
        <begin position="94"/>
        <end position="117"/>
    </location>
</feature>
<evidence type="ECO:0000256" key="9">
    <source>
        <dbReference type="ARBA" id="ARBA00022982"/>
    </source>
</evidence>
<keyword evidence="3 13" id="KW-0813">Transport</keyword>
<feature type="transmembrane region" description="Helical" evidence="13">
    <location>
        <begin position="356"/>
        <end position="379"/>
    </location>
</feature>
<comment type="similarity">
    <text evidence="2 13">Belongs to the cytochrome ubiquinol oxidase subunit 1 family.</text>
</comment>
<keyword evidence="11 13" id="KW-0408">Iron</keyword>
<evidence type="ECO:0000313" key="15">
    <source>
        <dbReference type="Proteomes" id="UP001560573"/>
    </source>
</evidence>
<feature type="transmembrane region" description="Helical" evidence="13">
    <location>
        <begin position="221"/>
        <end position="238"/>
    </location>
</feature>
<keyword evidence="6 13" id="KW-0349">Heme</keyword>
<accession>A0ABV3ZNU9</accession>
<evidence type="ECO:0000256" key="8">
    <source>
        <dbReference type="ARBA" id="ARBA00022723"/>
    </source>
</evidence>
<evidence type="ECO:0000256" key="11">
    <source>
        <dbReference type="ARBA" id="ARBA00023004"/>
    </source>
</evidence>
<keyword evidence="7 13" id="KW-0812">Transmembrane</keyword>
<keyword evidence="12 13" id="KW-0472">Membrane</keyword>
<keyword evidence="9 13" id="KW-0249">Electron transport</keyword>
<evidence type="ECO:0000256" key="10">
    <source>
        <dbReference type="ARBA" id="ARBA00022989"/>
    </source>
</evidence>
<feature type="transmembrane region" description="Helical" evidence="13">
    <location>
        <begin position="20"/>
        <end position="41"/>
    </location>
</feature>
<evidence type="ECO:0000256" key="6">
    <source>
        <dbReference type="ARBA" id="ARBA00022617"/>
    </source>
</evidence>
<feature type="transmembrane region" description="Helical" evidence="13">
    <location>
        <begin position="53"/>
        <end position="74"/>
    </location>
</feature>
<evidence type="ECO:0000256" key="5">
    <source>
        <dbReference type="ARBA" id="ARBA00022519"/>
    </source>
</evidence>
<dbReference type="EMBL" id="JAULBC010000016">
    <property type="protein sequence ID" value="MEX6691295.1"/>
    <property type="molecule type" value="Genomic_DNA"/>
</dbReference>
<feature type="transmembrane region" description="Helical" evidence="13">
    <location>
        <begin position="186"/>
        <end position="209"/>
    </location>
</feature>
<evidence type="ECO:0000256" key="4">
    <source>
        <dbReference type="ARBA" id="ARBA00022475"/>
    </source>
</evidence>
<evidence type="ECO:0000256" key="2">
    <source>
        <dbReference type="ARBA" id="ARBA00009819"/>
    </source>
</evidence>
<sequence>MDVEILSRIQFAFTISFHYIYPPLSIGLGLNMVLMEGMFLKTGNPLFEKQTRFFTKIFALIFGVGVATGIVMEFEFGTNWATYSKYVGDVFGSALAAEGIFAFALESGFLGILLFGWNKVSPKVHFFSTIMVTLGSMFSAIWIVVANSWQQTPAGYHIVGQGLEARAEITDFWAMVFNPSSVERVIHVWIGAFLAGSFLVMSIAAYYIIKGRHLEFAKRSFVIGMSVGLLSAYAQLFSGHKAADVVADYQPAKLAAMEGHFDSSSRADMYLFGYINTRDEKTHGVAIPGGLSFLTHGDFNAPVKGLKAFKPEDRPGSLNIVFQSYHIMIAVGIAMIVLTTWAFILYRRKKLFEKKWLMHVFMWSVLLPQIGNQVGWYTAETGRQPWVVYGLLRTSDALSASVKASQVVFSLILFTLVYALLFILFLYLLNKKIQHGPEGLAEEMHSPHLEEIAENFEKHRL</sequence>
<dbReference type="PANTHER" id="PTHR30365:SF0">
    <property type="entry name" value="CYTOCHROME BD-I UBIQUINOL OXIDASE SUBUNIT 1"/>
    <property type="match status" value="1"/>
</dbReference>
<feature type="transmembrane region" description="Helical" evidence="13">
    <location>
        <begin position="407"/>
        <end position="429"/>
    </location>
</feature>
<evidence type="ECO:0000256" key="1">
    <source>
        <dbReference type="ARBA" id="ARBA00004429"/>
    </source>
</evidence>
<keyword evidence="15" id="KW-1185">Reference proteome</keyword>